<accession>A0A640LW85</accession>
<protein>
    <submittedName>
        <fullName evidence="2">Uncharacterized protein</fullName>
    </submittedName>
</protein>
<name>A0A640LW85_BACAN</name>
<dbReference type="EMBL" id="BLEY01000045">
    <property type="protein sequence ID" value="GEU18356.1"/>
    <property type="molecule type" value="Genomic_DNA"/>
</dbReference>
<reference evidence="2" key="1">
    <citation type="submission" date="2019-12" db="EMBL/GenBank/DDBJ databases">
        <title>Epidemiological and comparative genomic analysis of Bacillus anthracis isolated from northern Vietnam.</title>
        <authorList>
            <person name="Hoang T.T.H."/>
            <person name="Dang D.A."/>
            <person name="Pham M.H."/>
            <person name="Luong M.H."/>
            <person name="Tran N.D."/>
            <person name="Nguyen T.H."/>
            <person name="Nguyen T.T."/>
            <person name="Inoue S."/>
            <person name="Morikawa S."/>
            <person name="Okutani A."/>
        </authorList>
    </citation>
    <scope>NUCLEOTIDE SEQUENCE</scope>
    <source>
        <strain evidence="1">DB</strain>
        <strain evidence="2">HG</strain>
        <strain evidence="4">LaLC</strain>
        <strain evidence="3">QuyetLC</strain>
    </source>
</reference>
<dbReference type="EMBL" id="BLEW01000012">
    <property type="protein sequence ID" value="GEU24040.1"/>
    <property type="molecule type" value="Genomic_DNA"/>
</dbReference>
<evidence type="ECO:0000313" key="3">
    <source>
        <dbReference type="EMBL" id="GEU18356.1"/>
    </source>
</evidence>
<evidence type="ECO:0000313" key="1">
    <source>
        <dbReference type="EMBL" id="GET96436.1"/>
    </source>
</evidence>
<dbReference type="AlphaFoldDB" id="A0A640LW85"/>
<proteinExistence type="predicted"/>
<evidence type="ECO:0000313" key="2">
    <source>
        <dbReference type="EMBL" id="GEU06143.1"/>
    </source>
</evidence>
<gene>
    <name evidence="1" type="ORF">DB1_03900</name>
    <name evidence="2" type="ORF">HG1_16280</name>
    <name evidence="4" type="ORF">LaLC_45840</name>
    <name evidence="3" type="ORF">QuyetLC_37110</name>
</gene>
<evidence type="ECO:0000313" key="4">
    <source>
        <dbReference type="EMBL" id="GEU24040.1"/>
    </source>
</evidence>
<reference evidence="2" key="2">
    <citation type="submission" date="2019-12" db="EMBL/GenBank/DDBJ databases">
        <authorList>
            <person name="Hoang T.H.H."/>
            <person name="Okutani A."/>
        </authorList>
    </citation>
    <scope>NUCLEOTIDE SEQUENCE</scope>
    <source>
        <strain evidence="1">DB</strain>
        <strain evidence="2">HG</strain>
        <strain evidence="4">LaLC</strain>
        <strain evidence="3">QuyetLC</strain>
    </source>
</reference>
<organism evidence="2">
    <name type="scientific">Bacillus anthracis</name>
    <name type="common">anthrax bacterium</name>
    <dbReference type="NCBI Taxonomy" id="1392"/>
    <lineage>
        <taxon>Bacteria</taxon>
        <taxon>Bacillati</taxon>
        <taxon>Bacillota</taxon>
        <taxon>Bacilli</taxon>
        <taxon>Bacillales</taxon>
        <taxon>Bacillaceae</taxon>
        <taxon>Bacillus</taxon>
        <taxon>Bacillus cereus group</taxon>
    </lineage>
</organism>
<dbReference type="EMBL" id="BLEV01000002">
    <property type="protein sequence ID" value="GEU06143.1"/>
    <property type="molecule type" value="Genomic_DNA"/>
</dbReference>
<sequence>MIKMLIENVLKLLPLKLVIMNEFGANFFANKNMSNMSKRDKPMNIYIGNLHLHNKII</sequence>
<comment type="caution">
    <text evidence="2">The sequence shown here is derived from an EMBL/GenBank/DDBJ whole genome shotgun (WGS) entry which is preliminary data.</text>
</comment>
<dbReference type="EMBL" id="BLEU01000001">
    <property type="protein sequence ID" value="GET96436.1"/>
    <property type="molecule type" value="Genomic_DNA"/>
</dbReference>